<dbReference type="PANTHER" id="PTHR14398:SF0">
    <property type="entry name" value="ZINC FINGER PROTEIN SWM"/>
    <property type="match status" value="1"/>
</dbReference>
<dbReference type="Gene3D" id="3.30.70.330">
    <property type="match status" value="2"/>
</dbReference>
<dbReference type="AlphaFoldDB" id="L8HEB3"/>
<dbReference type="VEuPathDB" id="AmoebaDB:ACA1_074460"/>
<dbReference type="Pfam" id="PF00076">
    <property type="entry name" value="RRM_1"/>
    <property type="match status" value="1"/>
</dbReference>
<dbReference type="KEGG" id="acan:ACA1_074460"/>
<evidence type="ECO:0000256" key="2">
    <source>
        <dbReference type="PROSITE-ProRule" id="PRU00176"/>
    </source>
</evidence>
<dbReference type="GeneID" id="14924896"/>
<dbReference type="SUPFAM" id="SSF54928">
    <property type="entry name" value="RNA-binding domain, RBD"/>
    <property type="match status" value="1"/>
</dbReference>
<feature type="domain" description="RRM" evidence="5">
    <location>
        <begin position="496"/>
        <end position="568"/>
    </location>
</feature>
<feature type="compositionally biased region" description="Pro residues" evidence="4">
    <location>
        <begin position="578"/>
        <end position="589"/>
    </location>
</feature>
<dbReference type="InterPro" id="IPR000504">
    <property type="entry name" value="RRM_dom"/>
</dbReference>
<evidence type="ECO:0000313" key="6">
    <source>
        <dbReference type="EMBL" id="ELR23879.1"/>
    </source>
</evidence>
<evidence type="ECO:0000256" key="4">
    <source>
        <dbReference type="SAM" id="MobiDB-lite"/>
    </source>
</evidence>
<feature type="region of interest" description="Disordered" evidence="4">
    <location>
        <begin position="305"/>
        <end position="344"/>
    </location>
</feature>
<gene>
    <name evidence="6" type="ORF">ACA1_074460</name>
</gene>
<name>L8HEB3_ACACF</name>
<dbReference type="STRING" id="1257118.L8HEB3"/>
<dbReference type="PANTHER" id="PTHR14398">
    <property type="entry name" value="RNA RECOGNITION RRM/RNP DOMAIN"/>
    <property type="match status" value="1"/>
</dbReference>
<proteinExistence type="predicted"/>
<feature type="compositionally biased region" description="Polar residues" evidence="4">
    <location>
        <begin position="730"/>
        <end position="746"/>
    </location>
</feature>
<organism evidence="6 7">
    <name type="scientific">Acanthamoeba castellanii (strain ATCC 30010 / Neff)</name>
    <dbReference type="NCBI Taxonomy" id="1257118"/>
    <lineage>
        <taxon>Eukaryota</taxon>
        <taxon>Amoebozoa</taxon>
        <taxon>Discosea</taxon>
        <taxon>Longamoebia</taxon>
        <taxon>Centramoebida</taxon>
        <taxon>Acanthamoebidae</taxon>
        <taxon>Acanthamoeba</taxon>
    </lineage>
</organism>
<feature type="compositionally biased region" description="Low complexity" evidence="4">
    <location>
        <begin position="191"/>
        <end position="201"/>
    </location>
</feature>
<feature type="region of interest" description="Disordered" evidence="4">
    <location>
        <begin position="686"/>
        <end position="709"/>
    </location>
</feature>
<evidence type="ECO:0000259" key="5">
    <source>
        <dbReference type="PROSITE" id="PS50102"/>
    </source>
</evidence>
<dbReference type="InterPro" id="IPR035979">
    <property type="entry name" value="RBD_domain_sf"/>
</dbReference>
<dbReference type="GO" id="GO:0005634">
    <property type="term" value="C:nucleus"/>
    <property type="evidence" value="ECO:0007669"/>
    <property type="project" value="TreeGrafter"/>
</dbReference>
<evidence type="ECO:0000256" key="1">
    <source>
        <dbReference type="ARBA" id="ARBA00022884"/>
    </source>
</evidence>
<accession>L8HEB3</accession>
<feature type="region of interest" description="Disordered" evidence="4">
    <location>
        <begin position="79"/>
        <end position="288"/>
    </location>
</feature>
<dbReference type="InterPro" id="IPR002483">
    <property type="entry name" value="PWI_dom"/>
</dbReference>
<dbReference type="OrthoDB" id="443401at2759"/>
<protein>
    <submittedName>
        <fullName evidence="6">RNA recognition domain containing protein</fullName>
    </submittedName>
</protein>
<dbReference type="PROSITE" id="PS50102">
    <property type="entry name" value="RRM"/>
    <property type="match status" value="2"/>
</dbReference>
<dbReference type="InterPro" id="IPR012677">
    <property type="entry name" value="Nucleotide-bd_a/b_plait_sf"/>
</dbReference>
<feature type="region of interest" description="Disordered" evidence="4">
    <location>
        <begin position="730"/>
        <end position="776"/>
    </location>
</feature>
<keyword evidence="7" id="KW-1185">Reference proteome</keyword>
<dbReference type="RefSeq" id="XP_004353407.1">
    <property type="nucleotide sequence ID" value="XM_004353355.1"/>
</dbReference>
<feature type="compositionally biased region" description="Basic and acidic residues" evidence="4">
    <location>
        <begin position="113"/>
        <end position="152"/>
    </location>
</feature>
<feature type="compositionally biased region" description="Low complexity" evidence="4">
    <location>
        <begin position="688"/>
        <end position="699"/>
    </location>
</feature>
<feature type="region of interest" description="Disordered" evidence="4">
    <location>
        <begin position="573"/>
        <end position="605"/>
    </location>
</feature>
<evidence type="ECO:0000256" key="3">
    <source>
        <dbReference type="SAM" id="Coils"/>
    </source>
</evidence>
<feature type="domain" description="RRM" evidence="5">
    <location>
        <begin position="855"/>
        <end position="944"/>
    </location>
</feature>
<evidence type="ECO:0000313" key="7">
    <source>
        <dbReference type="Proteomes" id="UP000011083"/>
    </source>
</evidence>
<dbReference type="SMART" id="SM00360">
    <property type="entry name" value="RRM"/>
    <property type="match status" value="2"/>
</dbReference>
<sequence length="985" mass="108808">MNLSSEQETQLQDYLVEQLEPICAADPKVLSMYILALIKRDDMSTEQVREFCTTELQDFLKEETKPFIGRLFDMLHEMTSRQSGGGVKKEMDDSRRHKERREDFDNEDAYDQYEDRSSSSSRRSDDSRKRRSDQGERERERSPAPYDDDSRDRKRRRAGSEEAEERSPSSQRRDRHRRERDREDTRDVLPSSSSSTSTTSSRRGYDQRGHEAGGRVNIDRPLSSSRGKDEIAGGGRWEGGREDSRSHPSASSSRYDDGRGSRDYSSRSRTGGRDTRPGGDFGGSRITGRKRGVCYDFEGLSKLQSDREDTEEAGAYNPEDPFLNKTSPIPVWHGPTSRAAPPVPRGGRGVAGPGLLNPPMLPLPPMPHPQRLGNQGVLPLPSVPMLPPHQVPYHGGDGLMPTPGSQPYPSRGMRGMRGRGRGGYHQRPSYEDEGMFRTETESAITDTANFGGNRPPYESHYGDNQGGGRGFNRFKRGRYEGDYGHRGARPPKPQTDSICVARIPQELNTISQLNAHFQKFGNIVNIQLDPANKQAFVQFTSNAEALLALRSPEAVMNNRFIQVYLKKDEAQEGGAPAPVVPQPPRPAVRPVPTSTVPQPAMMSRTPTSLVVQPAAAAQPKNLEELKKKQQELLSKQLEQQKKLLQLLEKMKGTTSKEKDEVKAQLTALTAKIGEAMKKAREGVAKQTAAPVVGAAPAAATSWKKLSADSEKQRLDRELELLAKSKAVIETSTNGASAPPKSTTSEAGASLAESPELSAVGTSSLPAPTKEVDQSRMEALQKTLASLQEEAKQLGIPASQIAAQVTGVPSLAGPRGRGVGMRARAAPWWGRGRGRGGRGRGFASAPRSFKLDNRTTVVCVHDVPQELRDEALLRAHFQAFGEVISLAMQPDSNNFLVQFAQRFMAEQAMQKGTALQGHILNMSWHDSTQSAGEAGEQLELAYTEAENQEEVEEYQGGETFVEEPFAVAEEEIDIDEDKEERSWKRE</sequence>
<reference evidence="6 7" key="1">
    <citation type="journal article" date="2013" name="Genome Biol.">
        <title>Genome of Acanthamoeba castellanii highlights extensive lateral gene transfer and early evolution of tyrosine kinase signaling.</title>
        <authorList>
            <person name="Clarke M."/>
            <person name="Lohan A.J."/>
            <person name="Liu B."/>
            <person name="Lagkouvardos I."/>
            <person name="Roy S."/>
            <person name="Zafar N."/>
            <person name="Bertelli C."/>
            <person name="Schilde C."/>
            <person name="Kianianmomeni A."/>
            <person name="Burglin T.R."/>
            <person name="Frech C."/>
            <person name="Turcotte B."/>
            <person name="Kopec K.O."/>
            <person name="Synnott J.M."/>
            <person name="Choo C."/>
            <person name="Paponov I."/>
            <person name="Finkler A."/>
            <person name="Soon Heng Tan C."/>
            <person name="Hutchins A.P."/>
            <person name="Weinmeier T."/>
            <person name="Rattei T."/>
            <person name="Chu J.S."/>
            <person name="Gimenez G."/>
            <person name="Irimia M."/>
            <person name="Rigden D.J."/>
            <person name="Fitzpatrick D.A."/>
            <person name="Lorenzo-Morales J."/>
            <person name="Bateman A."/>
            <person name="Chiu C.H."/>
            <person name="Tang P."/>
            <person name="Hegemann P."/>
            <person name="Fromm H."/>
            <person name="Raoult D."/>
            <person name="Greub G."/>
            <person name="Miranda-Saavedra D."/>
            <person name="Chen N."/>
            <person name="Nash P."/>
            <person name="Ginger M.L."/>
            <person name="Horn M."/>
            <person name="Schaap P."/>
            <person name="Caler L."/>
            <person name="Loftus B."/>
        </authorList>
    </citation>
    <scope>NUCLEOTIDE SEQUENCE [LARGE SCALE GENOMIC DNA]</scope>
    <source>
        <strain evidence="6 7">Neff</strain>
    </source>
</reference>
<feature type="region of interest" description="Disordered" evidence="4">
    <location>
        <begin position="449"/>
        <end position="468"/>
    </location>
</feature>
<dbReference type="Pfam" id="PF01480">
    <property type="entry name" value="PWI"/>
    <property type="match status" value="1"/>
</dbReference>
<keyword evidence="1 2" id="KW-0694">RNA-binding</keyword>
<dbReference type="InterPro" id="IPR045137">
    <property type="entry name" value="RBM26/27"/>
</dbReference>
<dbReference type="GO" id="GO:0003723">
    <property type="term" value="F:RNA binding"/>
    <property type="evidence" value="ECO:0007669"/>
    <property type="project" value="UniProtKB-UniRule"/>
</dbReference>
<feature type="compositionally biased region" description="Basic and acidic residues" evidence="4">
    <location>
        <begin position="203"/>
        <end position="213"/>
    </location>
</feature>
<feature type="compositionally biased region" description="Basic and acidic residues" evidence="4">
    <location>
        <begin position="254"/>
        <end position="277"/>
    </location>
</feature>
<keyword evidence="3" id="KW-0175">Coiled coil</keyword>
<dbReference type="CDD" id="cd12257">
    <property type="entry name" value="RRM1_RBM26_like"/>
    <property type="match status" value="1"/>
</dbReference>
<dbReference type="OMA" id="ITYDSHA"/>
<feature type="coiled-coil region" evidence="3">
    <location>
        <begin position="620"/>
        <end position="678"/>
    </location>
</feature>
<feature type="compositionally biased region" description="Basic and acidic residues" evidence="4">
    <location>
        <begin position="87"/>
        <end position="103"/>
    </location>
</feature>
<dbReference type="EMBL" id="KB007842">
    <property type="protein sequence ID" value="ELR23879.1"/>
    <property type="molecule type" value="Genomic_DNA"/>
</dbReference>
<dbReference type="Proteomes" id="UP000011083">
    <property type="component" value="Unassembled WGS sequence"/>
</dbReference>